<sequence length="76" mass="8416">MGSDAYFTAIVSWQKLHRIVYVVDILMVDPGGGLRISSKLTTLPAHSPTTHSSPSAVLNMLIRPRPEWPAMRDART</sequence>
<evidence type="ECO:0000313" key="2">
    <source>
        <dbReference type="Proteomes" id="UP000784294"/>
    </source>
</evidence>
<dbReference type="EMBL" id="CAAALY010249988">
    <property type="protein sequence ID" value="VEL35500.1"/>
    <property type="molecule type" value="Genomic_DNA"/>
</dbReference>
<protein>
    <submittedName>
        <fullName evidence="1">Uncharacterized protein</fullName>
    </submittedName>
</protein>
<keyword evidence="2" id="KW-1185">Reference proteome</keyword>
<evidence type="ECO:0000313" key="1">
    <source>
        <dbReference type="EMBL" id="VEL35500.1"/>
    </source>
</evidence>
<accession>A0A3S5FG24</accession>
<comment type="caution">
    <text evidence="1">The sequence shown here is derived from an EMBL/GenBank/DDBJ whole genome shotgun (WGS) entry which is preliminary data.</text>
</comment>
<dbReference type="Proteomes" id="UP000784294">
    <property type="component" value="Unassembled WGS sequence"/>
</dbReference>
<organism evidence="1 2">
    <name type="scientific">Protopolystoma xenopodis</name>
    <dbReference type="NCBI Taxonomy" id="117903"/>
    <lineage>
        <taxon>Eukaryota</taxon>
        <taxon>Metazoa</taxon>
        <taxon>Spiralia</taxon>
        <taxon>Lophotrochozoa</taxon>
        <taxon>Platyhelminthes</taxon>
        <taxon>Monogenea</taxon>
        <taxon>Polyopisthocotylea</taxon>
        <taxon>Polystomatidea</taxon>
        <taxon>Polystomatidae</taxon>
        <taxon>Protopolystoma</taxon>
    </lineage>
</organism>
<name>A0A3S5FG24_9PLAT</name>
<dbReference type="AlphaFoldDB" id="A0A3S5FG24"/>
<reference evidence="1" key="1">
    <citation type="submission" date="2018-11" db="EMBL/GenBank/DDBJ databases">
        <authorList>
            <consortium name="Pathogen Informatics"/>
        </authorList>
    </citation>
    <scope>NUCLEOTIDE SEQUENCE</scope>
</reference>
<gene>
    <name evidence="1" type="ORF">PXEA_LOCUS28940</name>
</gene>
<proteinExistence type="predicted"/>